<dbReference type="InterPro" id="IPR049730">
    <property type="entry name" value="SNF2/RAD54-like_C"/>
</dbReference>
<accession>A0A4R1FVW1</accession>
<comment type="subunit">
    <text evidence="9">Interacts with the RNAP. Has a higher affinity for the core RNAP than for the holoenzyme. Its ATPase activity is stimulated by binding to RNAP.</text>
</comment>
<gene>
    <name evidence="9" type="primary">rapA</name>
    <name evidence="12" type="ORF">EV694_1602</name>
</gene>
<keyword evidence="2 9" id="KW-0378">Hydrolase</keyword>
<keyword evidence="7 9" id="KW-0010">Activator</keyword>
<dbReference type="InterPro" id="IPR000330">
    <property type="entry name" value="SNF2_N"/>
</dbReference>
<dbReference type="Proteomes" id="UP000294702">
    <property type="component" value="Unassembled WGS sequence"/>
</dbReference>
<evidence type="ECO:0000256" key="4">
    <source>
        <dbReference type="ARBA" id="ARBA00022840"/>
    </source>
</evidence>
<keyword evidence="3 9" id="KW-0347">Helicase</keyword>
<evidence type="ECO:0000256" key="6">
    <source>
        <dbReference type="ARBA" id="ARBA00023125"/>
    </source>
</evidence>
<comment type="similarity">
    <text evidence="9">Belongs to the SNF2/RAD54 helicase family. RapA subfamily.</text>
</comment>
<dbReference type="InterPro" id="IPR040765">
    <property type="entry name" value="Tudor_1_RapA"/>
</dbReference>
<dbReference type="Gene3D" id="3.40.50.10810">
    <property type="entry name" value="Tandem AAA-ATPase domain"/>
    <property type="match status" value="1"/>
</dbReference>
<dbReference type="Pfam" id="PF00271">
    <property type="entry name" value="Helicase_C"/>
    <property type="match status" value="1"/>
</dbReference>
<evidence type="ECO:0000256" key="5">
    <source>
        <dbReference type="ARBA" id="ARBA00023015"/>
    </source>
</evidence>
<dbReference type="GO" id="GO:0004386">
    <property type="term" value="F:helicase activity"/>
    <property type="evidence" value="ECO:0007669"/>
    <property type="project" value="UniProtKB-UniRule"/>
</dbReference>
<dbReference type="SUPFAM" id="SSF52540">
    <property type="entry name" value="P-loop containing nucleoside triphosphate hydrolases"/>
    <property type="match status" value="2"/>
</dbReference>
<dbReference type="GO" id="GO:0006355">
    <property type="term" value="P:regulation of DNA-templated transcription"/>
    <property type="evidence" value="ECO:0007669"/>
    <property type="project" value="UniProtKB-UniRule"/>
</dbReference>
<dbReference type="InterPro" id="IPR038718">
    <property type="entry name" value="SNF2-like_sf"/>
</dbReference>
<dbReference type="SMART" id="SM00490">
    <property type="entry name" value="HELICc"/>
    <property type="match status" value="1"/>
</dbReference>
<evidence type="ECO:0000313" key="12">
    <source>
        <dbReference type="EMBL" id="TCJ98004.1"/>
    </source>
</evidence>
<feature type="domain" description="Helicase ATP-binding" evidence="10">
    <location>
        <begin position="163"/>
        <end position="337"/>
    </location>
</feature>
<name>A0A4R1FVW1_9PAST</name>
<dbReference type="GO" id="GO:0005524">
    <property type="term" value="F:ATP binding"/>
    <property type="evidence" value="ECO:0007669"/>
    <property type="project" value="UniProtKB-UniRule"/>
</dbReference>
<dbReference type="SMART" id="SM00487">
    <property type="entry name" value="DEXDc"/>
    <property type="match status" value="1"/>
</dbReference>
<dbReference type="PANTHER" id="PTHR45766:SF6">
    <property type="entry name" value="SWI_SNF-RELATED MATRIX-ASSOCIATED ACTIN-DEPENDENT REGULATOR OF CHROMATIN SUBFAMILY A-LIKE PROTEIN 1"/>
    <property type="match status" value="1"/>
</dbReference>
<dbReference type="InterPro" id="IPR027417">
    <property type="entry name" value="P-loop_NTPase"/>
</dbReference>
<dbReference type="InterPro" id="IPR023949">
    <property type="entry name" value="Helicase_RapA"/>
</dbReference>
<evidence type="ECO:0000259" key="11">
    <source>
        <dbReference type="PROSITE" id="PS51194"/>
    </source>
</evidence>
<dbReference type="Gene3D" id="2.30.30.140">
    <property type="match status" value="1"/>
</dbReference>
<evidence type="ECO:0000256" key="3">
    <source>
        <dbReference type="ARBA" id="ARBA00022806"/>
    </source>
</evidence>
<evidence type="ECO:0000256" key="1">
    <source>
        <dbReference type="ARBA" id="ARBA00022741"/>
    </source>
</evidence>
<evidence type="ECO:0000313" key="13">
    <source>
        <dbReference type="Proteomes" id="UP000294702"/>
    </source>
</evidence>
<reference evidence="12 13" key="1">
    <citation type="submission" date="2019-03" db="EMBL/GenBank/DDBJ databases">
        <title>Genomic Encyclopedia of Type Strains, Phase IV (KMG-IV): sequencing the most valuable type-strain genomes for metagenomic binning, comparative biology and taxonomic classification.</title>
        <authorList>
            <person name="Goeker M."/>
        </authorList>
    </citation>
    <scope>NUCLEOTIDE SEQUENCE [LARGE SCALE GENOMIC DNA]</scope>
    <source>
        <strain evidence="12 13">DSM 15534</strain>
    </source>
</reference>
<keyword evidence="6 9" id="KW-0238">DNA-binding</keyword>
<evidence type="ECO:0000259" key="10">
    <source>
        <dbReference type="PROSITE" id="PS51192"/>
    </source>
</evidence>
<dbReference type="RefSeq" id="WP_132691240.1">
    <property type="nucleotide sequence ID" value="NZ_SMFT01000003.1"/>
</dbReference>
<dbReference type="NCBIfam" id="NF003426">
    <property type="entry name" value="PRK04914.1"/>
    <property type="match status" value="1"/>
</dbReference>
<comment type="function">
    <text evidence="9">Transcription regulator that activates transcription by stimulating RNA polymerase (RNAP) recycling in case of stress conditions such as supercoiled DNA or high salt concentrations. Probably acts by releasing the RNAP, when it is trapped or immobilized on tightly supercoiled DNA. Does not activate transcription on linear DNA. Probably not involved in DNA repair.</text>
</comment>
<dbReference type="PANTHER" id="PTHR45766">
    <property type="entry name" value="DNA ANNEALING HELICASE AND ENDONUCLEASE ZRANB3 FAMILY MEMBER"/>
    <property type="match status" value="1"/>
</dbReference>
<evidence type="ECO:0000256" key="9">
    <source>
        <dbReference type="HAMAP-Rule" id="MF_01821"/>
    </source>
</evidence>
<evidence type="ECO:0000256" key="7">
    <source>
        <dbReference type="ARBA" id="ARBA00023159"/>
    </source>
</evidence>
<dbReference type="PROSITE" id="PS51192">
    <property type="entry name" value="HELICASE_ATP_BIND_1"/>
    <property type="match status" value="1"/>
</dbReference>
<dbReference type="InterPro" id="IPR057342">
    <property type="entry name" value="DEXDc_RapA"/>
</dbReference>
<dbReference type="Pfam" id="PF18339">
    <property type="entry name" value="Tudor_1_RapA"/>
    <property type="match status" value="1"/>
</dbReference>
<dbReference type="GO" id="GO:0016817">
    <property type="term" value="F:hydrolase activity, acting on acid anhydrides"/>
    <property type="evidence" value="ECO:0007669"/>
    <property type="project" value="InterPro"/>
</dbReference>
<keyword evidence="5 9" id="KW-0805">Transcription regulation</keyword>
<dbReference type="PROSITE" id="PS51194">
    <property type="entry name" value="HELICASE_CTER"/>
    <property type="match status" value="1"/>
</dbReference>
<dbReference type="Gene3D" id="6.10.140.1500">
    <property type="match status" value="1"/>
</dbReference>
<dbReference type="InterPro" id="IPR001650">
    <property type="entry name" value="Helicase_C-like"/>
</dbReference>
<comment type="caution">
    <text evidence="12">The sequence shown here is derived from an EMBL/GenBank/DDBJ whole genome shotgun (WGS) entry which is preliminary data.</text>
</comment>
<evidence type="ECO:0000256" key="2">
    <source>
        <dbReference type="ARBA" id="ARBA00022801"/>
    </source>
</evidence>
<dbReference type="CDD" id="cd18793">
    <property type="entry name" value="SF2_C_SNF"/>
    <property type="match status" value="1"/>
</dbReference>
<keyword evidence="13" id="KW-1185">Reference proteome</keyword>
<dbReference type="HAMAP" id="MF_01821">
    <property type="entry name" value="Helicase_RapA"/>
    <property type="match status" value="1"/>
</dbReference>
<dbReference type="OrthoDB" id="9814088at2"/>
<keyword evidence="1 9" id="KW-0547">Nucleotide-binding</keyword>
<feature type="binding site" evidence="9">
    <location>
        <begin position="176"/>
        <end position="183"/>
    </location>
    <ligand>
        <name>ATP</name>
        <dbReference type="ChEBI" id="CHEBI:30616"/>
    </ligand>
</feature>
<dbReference type="CDD" id="cd18011">
    <property type="entry name" value="DEXDc_RapA"/>
    <property type="match status" value="1"/>
</dbReference>
<dbReference type="Gene3D" id="6.10.140.2230">
    <property type="match status" value="1"/>
</dbReference>
<dbReference type="Gene3D" id="3.30.360.80">
    <property type="match status" value="1"/>
</dbReference>
<feature type="short sequence motif" description="DEAH box" evidence="9">
    <location>
        <begin position="283"/>
        <end position="286"/>
    </location>
</feature>
<organism evidence="12 13">
    <name type="scientific">Volucribacter psittacicida</name>
    <dbReference type="NCBI Taxonomy" id="203482"/>
    <lineage>
        <taxon>Bacteria</taxon>
        <taxon>Pseudomonadati</taxon>
        <taxon>Pseudomonadota</taxon>
        <taxon>Gammaproteobacteria</taxon>
        <taxon>Pasteurellales</taxon>
        <taxon>Pasteurellaceae</taxon>
        <taxon>Volucribacter</taxon>
    </lineage>
</organism>
<dbReference type="Gene3D" id="3.40.50.300">
    <property type="entry name" value="P-loop containing nucleotide triphosphate hydrolases"/>
    <property type="match status" value="1"/>
</dbReference>
<dbReference type="InterPro" id="IPR040766">
    <property type="entry name" value="Tudor_2_RapA"/>
</dbReference>
<protein>
    <recommendedName>
        <fullName evidence="9">RNA polymerase-associated protein RapA</fullName>
        <ecNumber evidence="9">3.6.4.-</ecNumber>
    </recommendedName>
    <alternativeName>
        <fullName evidence="9">ATP-dependent helicase HepA</fullName>
    </alternativeName>
</protein>
<keyword evidence="4 9" id="KW-0067">ATP-binding</keyword>
<dbReference type="GO" id="GO:0003677">
    <property type="term" value="F:DNA binding"/>
    <property type="evidence" value="ECO:0007669"/>
    <property type="project" value="UniProtKB-KW"/>
</dbReference>
<dbReference type="InterPro" id="IPR022737">
    <property type="entry name" value="RapA_C"/>
</dbReference>
<dbReference type="Pfam" id="PF18337">
    <property type="entry name" value="Tudor_RapA"/>
    <property type="match status" value="1"/>
</dbReference>
<feature type="domain" description="Helicase C-terminal" evidence="11">
    <location>
        <begin position="487"/>
        <end position="640"/>
    </location>
</feature>
<dbReference type="Pfam" id="PF12137">
    <property type="entry name" value="RapA_C"/>
    <property type="match status" value="1"/>
</dbReference>
<dbReference type="Gene3D" id="2.30.30.930">
    <property type="match status" value="1"/>
</dbReference>
<keyword evidence="8 9" id="KW-0804">Transcription</keyword>
<sequence length="969" mass="111735">MLFKLGQRWISETENNLGLGIIVECDQRTVTILFPIADEQRIYAVNSAPLVRILFNVGDIIQHHTGWQGKVLAVDEGEDLVVYQVETLEDQRICVIKEIDLAHQISFGKPQDRLFSAQIDRNDHFVLRYQALLHQQDQYLSSLRGLRGIRASLIAHQLHIAKEVGQRVYPRVLLADEVGLGKTIEAGMILQQQLFHHKITRALIVVPENLQHQWLVEMLRRFNLNFALFDEERCADFDRPEENEPLNPFASENLIICALDWLVQYPQRVTQLKQAEFDMLIVDEAHHLAWSEQGASPEYQCIEQLTQKIPAVLLLTATPEQLGLASHFARLRLLDPDRFYDFQAFCAEQAQYQPVSQAVESLLSEQALTEEQKQHIASLLTEQDCATLFAQLEQPKEQSQQARQRLIDDLIDRHGTSRVLFRNSRQSVQGFPQRIYHPISLPQPKQYQNAIKVMGLLQQNEEENLFYPEQIFQQLNPDAAWWDFDPRIEWLMDFLKHHRENKVLVICQQANTAIQLEQALREKEGIRCALFHENMSIIERDRASAYFAQQEGGAQVLLSSHIGSEGRNFQFAHHLILFNLPAHPDRLEQCIGRLDRIGQQQDIHIYTLYFDDSAQQRLAQWYHQGLNAFEQTCPTGATLFAKCGEKLEYFLHNTKPTQALEQDFQQFLLSTQQQRQALQQQLEQGRDRLLEIHSYGGIKGQQLAEQIARQDNSQELAQFAYQLFDIIGLEQEDLGENCFTLSTTGNMLIPDFPGIKAETTSFTLQRDLALAREDLEFLTWDHPMMCHGIDLLTSGDIGKASTALLINKHLPTGTLLLELIFVVEVQAPKILQLERFLPPTPIRLLVDKNGNNLAEKVSFNQLNKQLKPMKKQLSHKIVKAVRSDIEQGLEQAKSMVRPYAEQFIEQAKQQCEQVLTQELDRLIALQRVNKNIRTEEIEKLQQIRLQSLQALNQADWRLDSLRVIMSNKE</sequence>
<dbReference type="Pfam" id="PF00176">
    <property type="entry name" value="SNF2-rel_dom"/>
    <property type="match status" value="1"/>
</dbReference>
<evidence type="ECO:0000256" key="8">
    <source>
        <dbReference type="ARBA" id="ARBA00023163"/>
    </source>
</evidence>
<dbReference type="EC" id="3.6.4.-" evidence="9"/>
<dbReference type="InterPro" id="IPR014001">
    <property type="entry name" value="Helicase_ATP-bd"/>
</dbReference>
<dbReference type="AlphaFoldDB" id="A0A4R1FVW1"/>
<proteinExistence type="inferred from homology"/>
<dbReference type="EMBL" id="SMFT01000003">
    <property type="protein sequence ID" value="TCJ98004.1"/>
    <property type="molecule type" value="Genomic_DNA"/>
</dbReference>